<sequence>MGILPWWYRVYYLHIAGTIFLAAMLKPDLYTNEVQRCWDDFISALRQHEHLSLYVSQCVQNFTTLSTRILGARRLDFDMSTATVEQVGDPAFTNAFQDIGINLDEFLFDIEGMIYDESCNGQNVFNRST</sequence>
<dbReference type="Proteomes" id="UP001152049">
    <property type="component" value="Unassembled WGS sequence"/>
</dbReference>
<reference evidence="1" key="1">
    <citation type="submission" date="2022-09" db="EMBL/GenBank/DDBJ databases">
        <title>Fusarium specimens isolated from Avocado Roots.</title>
        <authorList>
            <person name="Stajich J."/>
            <person name="Roper C."/>
            <person name="Heimlech-Rivalta G."/>
        </authorList>
    </citation>
    <scope>NUCLEOTIDE SEQUENCE</scope>
    <source>
        <strain evidence="1">CF00136</strain>
    </source>
</reference>
<keyword evidence="2" id="KW-1185">Reference proteome</keyword>
<name>A0A9W8RSU2_9HYPO</name>
<evidence type="ECO:0000313" key="2">
    <source>
        <dbReference type="Proteomes" id="UP001152049"/>
    </source>
</evidence>
<comment type="caution">
    <text evidence="1">The sequence shown here is derived from an EMBL/GenBank/DDBJ whole genome shotgun (WGS) entry which is preliminary data.</text>
</comment>
<dbReference type="AlphaFoldDB" id="A0A9W8RSU2"/>
<gene>
    <name evidence="1" type="ORF">NW762_011064</name>
</gene>
<protein>
    <submittedName>
        <fullName evidence="1">Uncharacterized protein</fullName>
    </submittedName>
</protein>
<accession>A0A9W8RSU2</accession>
<dbReference type="OrthoDB" id="424974at2759"/>
<dbReference type="EMBL" id="JAOQAZ010000026">
    <property type="protein sequence ID" value="KAJ4252463.1"/>
    <property type="molecule type" value="Genomic_DNA"/>
</dbReference>
<organism evidence="1 2">
    <name type="scientific">Fusarium torreyae</name>
    <dbReference type="NCBI Taxonomy" id="1237075"/>
    <lineage>
        <taxon>Eukaryota</taxon>
        <taxon>Fungi</taxon>
        <taxon>Dikarya</taxon>
        <taxon>Ascomycota</taxon>
        <taxon>Pezizomycotina</taxon>
        <taxon>Sordariomycetes</taxon>
        <taxon>Hypocreomycetidae</taxon>
        <taxon>Hypocreales</taxon>
        <taxon>Nectriaceae</taxon>
        <taxon>Fusarium</taxon>
    </lineage>
</organism>
<evidence type="ECO:0000313" key="1">
    <source>
        <dbReference type="EMBL" id="KAJ4252463.1"/>
    </source>
</evidence>
<proteinExistence type="predicted"/>